<dbReference type="GO" id="GO:0015075">
    <property type="term" value="F:monoatomic ion transmembrane transporter activity"/>
    <property type="evidence" value="ECO:0007669"/>
    <property type="project" value="InterPro"/>
</dbReference>
<organism evidence="7 8">
    <name type="scientific">Blastococcus mobilis</name>
    <dbReference type="NCBI Taxonomy" id="1938746"/>
    <lineage>
        <taxon>Bacteria</taxon>
        <taxon>Bacillati</taxon>
        <taxon>Actinomycetota</taxon>
        <taxon>Actinomycetes</taxon>
        <taxon>Geodermatophilales</taxon>
        <taxon>Geodermatophilaceae</taxon>
        <taxon>Blastococcus</taxon>
    </lineage>
</organism>
<keyword evidence="4 6" id="KW-1133">Transmembrane helix</keyword>
<dbReference type="RefSeq" id="WP_089334801.1">
    <property type="nucleotide sequence ID" value="NZ_FZNO01000001.1"/>
</dbReference>
<dbReference type="AlphaFoldDB" id="A0A238UTP9"/>
<gene>
    <name evidence="7" type="ORF">SAMN06272737_101319</name>
</gene>
<feature type="transmembrane region" description="Helical" evidence="6">
    <location>
        <begin position="34"/>
        <end position="53"/>
    </location>
</feature>
<dbReference type="EMBL" id="FZNO01000001">
    <property type="protein sequence ID" value="SNR25077.1"/>
    <property type="molecule type" value="Genomic_DNA"/>
</dbReference>
<evidence type="ECO:0000256" key="5">
    <source>
        <dbReference type="ARBA" id="ARBA00023136"/>
    </source>
</evidence>
<evidence type="ECO:0000313" key="7">
    <source>
        <dbReference type="EMBL" id="SNR25077.1"/>
    </source>
</evidence>
<dbReference type="Pfam" id="PF04066">
    <property type="entry name" value="MrpF_PhaF"/>
    <property type="match status" value="1"/>
</dbReference>
<accession>A0A238UTP9</accession>
<evidence type="ECO:0000256" key="3">
    <source>
        <dbReference type="ARBA" id="ARBA00022692"/>
    </source>
</evidence>
<keyword evidence="3 6" id="KW-0812">Transmembrane</keyword>
<evidence type="ECO:0000256" key="6">
    <source>
        <dbReference type="SAM" id="Phobius"/>
    </source>
</evidence>
<keyword evidence="5 6" id="KW-0472">Membrane</keyword>
<keyword evidence="2" id="KW-1003">Cell membrane</keyword>
<dbReference type="Proteomes" id="UP000198403">
    <property type="component" value="Unassembled WGS sequence"/>
</dbReference>
<evidence type="ECO:0000256" key="2">
    <source>
        <dbReference type="ARBA" id="ARBA00022475"/>
    </source>
</evidence>
<evidence type="ECO:0000256" key="1">
    <source>
        <dbReference type="ARBA" id="ARBA00004651"/>
    </source>
</evidence>
<protein>
    <submittedName>
        <fullName evidence="7">Multicomponent Na+:H+ antiporter subunit F</fullName>
    </submittedName>
</protein>
<evidence type="ECO:0000256" key="4">
    <source>
        <dbReference type="ARBA" id="ARBA00022989"/>
    </source>
</evidence>
<name>A0A238UTP9_9ACTN</name>
<feature type="transmembrane region" description="Helical" evidence="6">
    <location>
        <begin position="59"/>
        <end position="83"/>
    </location>
</feature>
<evidence type="ECO:0000313" key="8">
    <source>
        <dbReference type="Proteomes" id="UP000198403"/>
    </source>
</evidence>
<dbReference type="OrthoDB" id="9800226at2"/>
<proteinExistence type="predicted"/>
<dbReference type="GO" id="GO:0005886">
    <property type="term" value="C:plasma membrane"/>
    <property type="evidence" value="ECO:0007669"/>
    <property type="project" value="UniProtKB-SubCell"/>
</dbReference>
<reference evidence="7 8" key="1">
    <citation type="submission" date="2017-06" db="EMBL/GenBank/DDBJ databases">
        <authorList>
            <person name="Kim H.J."/>
            <person name="Triplett B.A."/>
        </authorList>
    </citation>
    <scope>NUCLEOTIDE SEQUENCE [LARGE SCALE GENOMIC DNA]</scope>
    <source>
        <strain evidence="7 8">DSM 44272</strain>
    </source>
</reference>
<comment type="subcellular location">
    <subcellularLocation>
        <location evidence="1">Cell membrane</location>
        <topology evidence="1">Multi-pass membrane protein</topology>
    </subcellularLocation>
</comment>
<keyword evidence="8" id="KW-1185">Reference proteome</keyword>
<sequence length="89" mass="9421">MIGILTTIGLAWVTGLLVAGGLVLLRARDVFQRIVALDTLSVLVVCLLALLAYSRDVPYYFDAAVALSLFSFVATVAAARYLASGGPFE</sequence>
<feature type="transmembrane region" description="Helical" evidence="6">
    <location>
        <begin position="6"/>
        <end position="27"/>
    </location>
</feature>
<dbReference type="InterPro" id="IPR007208">
    <property type="entry name" value="MrpF/PhaF-like"/>
</dbReference>